<evidence type="ECO:0000313" key="2">
    <source>
        <dbReference type="Proteomes" id="UP000319296"/>
    </source>
</evidence>
<proteinExistence type="predicted"/>
<name>A0A519BJR0_9DELT</name>
<dbReference type="EMBL" id="SGBB01000038">
    <property type="protein sequence ID" value="RZD17504.1"/>
    <property type="molecule type" value="Genomic_DNA"/>
</dbReference>
<sequence>MPIYKYQCSKCGKNFEAYQNKLSKFMYTKIIKKDKSIPCPFCKAEEPILIKTLTREEAKACDPGSFG</sequence>
<protein>
    <submittedName>
        <fullName evidence="1">Zinc ribbon domain-containing protein</fullName>
    </submittedName>
</protein>
<dbReference type="AlphaFoldDB" id="A0A519BJR0"/>
<evidence type="ECO:0000313" key="1">
    <source>
        <dbReference type="EMBL" id="RZD17504.1"/>
    </source>
</evidence>
<organism evidence="1 2">
    <name type="scientific">Candidatus Acididesulfobacter diazotrophicus</name>
    <dbReference type="NCBI Taxonomy" id="2597226"/>
    <lineage>
        <taxon>Bacteria</taxon>
        <taxon>Deltaproteobacteria</taxon>
        <taxon>Candidatus Acidulodesulfobacterales</taxon>
        <taxon>Candidatus Acididesulfobacter</taxon>
    </lineage>
</organism>
<comment type="caution">
    <text evidence="1">The sequence shown here is derived from an EMBL/GenBank/DDBJ whole genome shotgun (WGS) entry which is preliminary data.</text>
</comment>
<accession>A0A519BJR0</accession>
<reference evidence="1 2" key="1">
    <citation type="journal article" date="2019" name="ISME J.">
        <title>Insights into ecological role of a new deltaproteobacterial order Candidatus Acidulodesulfobacterales by metagenomics and metatranscriptomics.</title>
        <authorList>
            <person name="Tan S."/>
            <person name="Liu J."/>
            <person name="Fang Y."/>
            <person name="Hedlund B.P."/>
            <person name="Lian Z.H."/>
            <person name="Huang L.Y."/>
            <person name="Li J.T."/>
            <person name="Huang L.N."/>
            <person name="Li W.J."/>
            <person name="Jiang H.C."/>
            <person name="Dong H.L."/>
            <person name="Shu W.S."/>
        </authorList>
    </citation>
    <scope>NUCLEOTIDE SEQUENCE [LARGE SCALE GENOMIC DNA]</scope>
    <source>
        <strain evidence="1">AP1</strain>
    </source>
</reference>
<gene>
    <name evidence="1" type="ORF">EVG15_10795</name>
</gene>
<dbReference type="Proteomes" id="UP000319296">
    <property type="component" value="Unassembled WGS sequence"/>
</dbReference>